<dbReference type="CDD" id="cd09024">
    <property type="entry name" value="Aldose_epim_lacX"/>
    <property type="match status" value="1"/>
</dbReference>
<dbReference type="PANTHER" id="PTHR11122">
    <property type="entry name" value="APOSPORY-ASSOCIATED PROTEIN C-RELATED"/>
    <property type="match status" value="1"/>
</dbReference>
<dbReference type="Proteomes" id="UP000236655">
    <property type="component" value="Chromosome"/>
</dbReference>
<dbReference type="Gene3D" id="2.70.98.10">
    <property type="match status" value="1"/>
</dbReference>
<dbReference type="GO" id="GO:0030246">
    <property type="term" value="F:carbohydrate binding"/>
    <property type="evidence" value="ECO:0007669"/>
    <property type="project" value="InterPro"/>
</dbReference>
<dbReference type="AlphaFoldDB" id="A0A2I7N739"/>
<proteinExistence type="predicted"/>
<dbReference type="GO" id="GO:0016853">
    <property type="term" value="F:isomerase activity"/>
    <property type="evidence" value="ECO:0007669"/>
    <property type="project" value="InterPro"/>
</dbReference>
<dbReference type="EMBL" id="CP024847">
    <property type="protein sequence ID" value="AUR52250.1"/>
    <property type="molecule type" value="Genomic_DNA"/>
</dbReference>
<accession>A0A2I7N739</accession>
<name>A0A2I7N739_9NEIS</name>
<dbReference type="KEGG" id="nba:CUN60_08065"/>
<dbReference type="GO" id="GO:0005975">
    <property type="term" value="P:carbohydrate metabolic process"/>
    <property type="evidence" value="ECO:0007669"/>
    <property type="project" value="InterPro"/>
</dbReference>
<keyword evidence="2" id="KW-1185">Reference proteome</keyword>
<dbReference type="Pfam" id="PF01263">
    <property type="entry name" value="Aldose_epim"/>
    <property type="match status" value="1"/>
</dbReference>
<organism evidence="1 2">
    <name type="scientific">Aquella oligotrophica</name>
    <dbReference type="NCBI Taxonomy" id="2067065"/>
    <lineage>
        <taxon>Bacteria</taxon>
        <taxon>Pseudomonadati</taxon>
        <taxon>Pseudomonadota</taxon>
        <taxon>Betaproteobacteria</taxon>
        <taxon>Neisseriales</taxon>
        <taxon>Neisseriaceae</taxon>
        <taxon>Aquella</taxon>
    </lineage>
</organism>
<gene>
    <name evidence="1" type="ORF">CUN60_08065</name>
</gene>
<dbReference type="SUPFAM" id="SSF74650">
    <property type="entry name" value="Galactose mutarotase-like"/>
    <property type="match status" value="1"/>
</dbReference>
<dbReference type="InterPro" id="IPR037481">
    <property type="entry name" value="LacX"/>
</dbReference>
<dbReference type="InterPro" id="IPR011013">
    <property type="entry name" value="Gal_mutarotase_sf_dom"/>
</dbReference>
<protein>
    <submittedName>
        <fullName evidence="1">Galactose mutarotase</fullName>
    </submittedName>
</protein>
<evidence type="ECO:0000313" key="2">
    <source>
        <dbReference type="Proteomes" id="UP000236655"/>
    </source>
</evidence>
<reference evidence="2" key="1">
    <citation type="submission" date="2017-11" db="EMBL/GenBank/DDBJ databases">
        <authorList>
            <person name="Chan K.G."/>
            <person name="Lee L.S."/>
        </authorList>
    </citation>
    <scope>NUCLEOTIDE SEQUENCE [LARGE SCALE GENOMIC DNA]</scope>
    <source>
        <strain evidence="2">DSM 100970</strain>
    </source>
</reference>
<dbReference type="PANTHER" id="PTHR11122:SF13">
    <property type="entry name" value="GLUCOSE-6-PHOSPHATE 1-EPIMERASE"/>
    <property type="match status" value="1"/>
</dbReference>
<dbReference type="InterPro" id="IPR008183">
    <property type="entry name" value="Aldose_1/G6P_1-epimerase"/>
</dbReference>
<sequence length="298" mass="34332">MIRLNLEQKLKSVTIENKLLKVEVFLLGAEVRSVKNLKNNNEYMWNGDPSIWAGVSPILFPVVGRTANGYISFNQKNYPLNNHGFARQSLFNVSKHSLDSVTLKINTYSLEKDIFPFNLDFSVTYTLKDNVLITTFRVINHDAQTAYFSVGAHPAFKCPFDESHQLNDYQIEFAANQRLTLHTLNKNGLFSGSSQVNIDRIDITENTFDNDALIYSNYEQSWAKLSEKKTGKYIKMSFDNFPWFGIWSKPGARYICLEPWCGHADSIDFNQEIQYKSGIIELTPSNSWEQYYSIEFGY</sequence>
<dbReference type="InterPro" id="IPR014718">
    <property type="entry name" value="GH-type_carb-bd"/>
</dbReference>
<evidence type="ECO:0000313" key="1">
    <source>
        <dbReference type="EMBL" id="AUR52250.1"/>
    </source>
</evidence>